<evidence type="ECO:0000313" key="2">
    <source>
        <dbReference type="EMBL" id="MFF5294649.1"/>
    </source>
</evidence>
<name>A0ABW6WN06_9ACTN</name>
<dbReference type="RefSeq" id="WP_157297127.1">
    <property type="nucleotide sequence ID" value="NZ_JBIAZU010000006.1"/>
</dbReference>
<organism evidence="2 3">
    <name type="scientific">Paractinoplanes globisporus</name>
    <dbReference type="NCBI Taxonomy" id="113565"/>
    <lineage>
        <taxon>Bacteria</taxon>
        <taxon>Bacillati</taxon>
        <taxon>Actinomycetota</taxon>
        <taxon>Actinomycetes</taxon>
        <taxon>Micromonosporales</taxon>
        <taxon>Micromonosporaceae</taxon>
        <taxon>Paractinoplanes</taxon>
    </lineage>
</organism>
<feature type="region of interest" description="Disordered" evidence="1">
    <location>
        <begin position="88"/>
        <end position="113"/>
    </location>
</feature>
<protein>
    <recommendedName>
        <fullName evidence="4">GNAT family N-acetyltransferase</fullName>
    </recommendedName>
</protein>
<evidence type="ECO:0000256" key="1">
    <source>
        <dbReference type="SAM" id="MobiDB-lite"/>
    </source>
</evidence>
<keyword evidence="3" id="KW-1185">Reference proteome</keyword>
<proteinExistence type="predicted"/>
<comment type="caution">
    <text evidence="2">The sequence shown here is derived from an EMBL/GenBank/DDBJ whole genome shotgun (WGS) entry which is preliminary data.</text>
</comment>
<reference evidence="2 3" key="1">
    <citation type="submission" date="2024-10" db="EMBL/GenBank/DDBJ databases">
        <title>The Natural Products Discovery Center: Release of the First 8490 Sequenced Strains for Exploring Actinobacteria Biosynthetic Diversity.</title>
        <authorList>
            <person name="Kalkreuter E."/>
            <person name="Kautsar S.A."/>
            <person name="Yang D."/>
            <person name="Bader C.D."/>
            <person name="Teijaro C.N."/>
            <person name="Fluegel L."/>
            <person name="Davis C.M."/>
            <person name="Simpson J.R."/>
            <person name="Lauterbach L."/>
            <person name="Steele A.D."/>
            <person name="Gui C."/>
            <person name="Meng S."/>
            <person name="Li G."/>
            <person name="Viehrig K."/>
            <person name="Ye F."/>
            <person name="Su P."/>
            <person name="Kiefer A.F."/>
            <person name="Nichols A."/>
            <person name="Cepeda A.J."/>
            <person name="Yan W."/>
            <person name="Fan B."/>
            <person name="Jiang Y."/>
            <person name="Adhikari A."/>
            <person name="Zheng C.-J."/>
            <person name="Schuster L."/>
            <person name="Cowan T.M."/>
            <person name="Smanski M.J."/>
            <person name="Chevrette M.G."/>
            <person name="De Carvalho L.P.S."/>
            <person name="Shen B."/>
        </authorList>
    </citation>
    <scope>NUCLEOTIDE SEQUENCE [LARGE SCALE GENOMIC DNA]</scope>
    <source>
        <strain evidence="2 3">NPDC000087</strain>
    </source>
</reference>
<sequence>MSMRWWSIEVRDGVLPAQRWKDGYGEALLEAAITNGARRWEWTVIPGGVVLEVAFRESEEWDRFRALPVVTAALDATPDPVNGLYVYPGRGGNSSARSPKRKPKPAGAGAAAIPIPVEPPPIARLAEALPPAEPIAAALPASQTMQPAA</sequence>
<accession>A0ABW6WN06</accession>
<gene>
    <name evidence="2" type="ORF">ACFY35_34850</name>
</gene>
<evidence type="ECO:0000313" key="3">
    <source>
        <dbReference type="Proteomes" id="UP001602245"/>
    </source>
</evidence>
<dbReference type="Proteomes" id="UP001602245">
    <property type="component" value="Unassembled WGS sequence"/>
</dbReference>
<dbReference type="EMBL" id="JBIAZU010000006">
    <property type="protein sequence ID" value="MFF5294649.1"/>
    <property type="molecule type" value="Genomic_DNA"/>
</dbReference>
<evidence type="ECO:0008006" key="4">
    <source>
        <dbReference type="Google" id="ProtNLM"/>
    </source>
</evidence>